<feature type="region of interest" description="Disordered" evidence="1">
    <location>
        <begin position="113"/>
        <end position="134"/>
    </location>
</feature>
<evidence type="ECO:0008006" key="3">
    <source>
        <dbReference type="Google" id="ProtNLM"/>
    </source>
</evidence>
<protein>
    <recommendedName>
        <fullName evidence="3">Claspin</fullName>
    </recommendedName>
</protein>
<feature type="region of interest" description="Disordered" evidence="1">
    <location>
        <begin position="155"/>
        <end position="200"/>
    </location>
</feature>
<organism evidence="2">
    <name type="scientific">Aceria tosichella</name>
    <name type="common">wheat curl mite</name>
    <dbReference type="NCBI Taxonomy" id="561515"/>
    <lineage>
        <taxon>Eukaryota</taxon>
        <taxon>Metazoa</taxon>
        <taxon>Ecdysozoa</taxon>
        <taxon>Arthropoda</taxon>
        <taxon>Chelicerata</taxon>
        <taxon>Arachnida</taxon>
        <taxon>Acari</taxon>
        <taxon>Acariformes</taxon>
        <taxon>Trombidiformes</taxon>
        <taxon>Prostigmata</taxon>
        <taxon>Eupodina</taxon>
        <taxon>Eriophyoidea</taxon>
        <taxon>Eriophyidae</taxon>
        <taxon>Eriophyinae</taxon>
        <taxon>Aceriini</taxon>
        <taxon>Aceria</taxon>
    </lineage>
</organism>
<evidence type="ECO:0000256" key="1">
    <source>
        <dbReference type="SAM" id="MobiDB-lite"/>
    </source>
</evidence>
<sequence length="251" mass="29039">MEKKEKPEKFKINEFIDDEAELSGDDVVSDDEPDLSDDDCIDPELIDLDAKDLSSEEEEDVRRLYQKQLETEDRRAVLLLQEQLEDNDIGIGQRRRRKFRWQTTELMENSLQRHYDPDDEDSMAGEDDDDDLDIPLECVPRLKRPTAESILMGSTRMTSAFDSDDDSDPMSRSKVTKMDTLAEDSNSQTHLSIPSTSTGGDLNRFLVRDKELVQALSTREVLVSTREERDRLIQRELKRVAQSKSIFDQLY</sequence>
<reference evidence="2" key="1">
    <citation type="submission" date="2018-10" db="EMBL/GenBank/DDBJ databases">
        <title>Transcriptome assembly of Aceria tosichella (Wheat curl mite) Type 2.</title>
        <authorList>
            <person name="Scully E.D."/>
            <person name="Geib S.M."/>
            <person name="Palmer N.A."/>
            <person name="Gupta A.K."/>
            <person name="Sarath G."/>
            <person name="Tatineni S."/>
        </authorList>
    </citation>
    <scope>NUCLEOTIDE SEQUENCE</scope>
    <source>
        <strain evidence="2">LincolnNE</strain>
    </source>
</reference>
<feature type="compositionally biased region" description="Polar residues" evidence="1">
    <location>
        <begin position="183"/>
        <end position="200"/>
    </location>
</feature>
<proteinExistence type="predicted"/>
<dbReference type="AlphaFoldDB" id="A0A6G1SNC9"/>
<accession>A0A6G1SNC9</accession>
<dbReference type="EMBL" id="GGYP01006916">
    <property type="protein sequence ID" value="MDE51687.1"/>
    <property type="molecule type" value="Transcribed_RNA"/>
</dbReference>
<feature type="region of interest" description="Disordered" evidence="1">
    <location>
        <begin position="21"/>
        <end position="42"/>
    </location>
</feature>
<evidence type="ECO:0000313" key="2">
    <source>
        <dbReference type="EMBL" id="MDE51687.1"/>
    </source>
</evidence>
<name>A0A6G1SNC9_9ACAR</name>
<gene>
    <name evidence="2" type="ORF">g.5315</name>
</gene>
<feature type="compositionally biased region" description="Acidic residues" evidence="1">
    <location>
        <begin position="117"/>
        <end position="134"/>
    </location>
</feature>